<dbReference type="InterPro" id="IPR044839">
    <property type="entry name" value="NDR1-like"/>
</dbReference>
<evidence type="ECO:0000256" key="1">
    <source>
        <dbReference type="ARBA" id="ARBA00004370"/>
    </source>
</evidence>
<comment type="caution">
    <text evidence="3">The sequence shown here is derived from an EMBL/GenBank/DDBJ whole genome shotgun (WGS) entry which is preliminary data.</text>
</comment>
<keyword evidence="2" id="KW-0472">Membrane</keyword>
<accession>A0AAW1KAH1</accession>
<sequence>MARNRNNHAGAKCCVCTLGTLVLLCLALLVFAAVVIHVKNPIIRIDSIEVKSAKYDLYPHLFLELDMLMRVYLENRAYGHMQFPGNKTLELHYGAASVLGLTELKLGLHVGSREHEVIEVKINATSIVSKDGNGLKKVDELKLNQDLNSGFLNFTAKAAVKGKVYLVKNKITRSTEAIMNCDIVINLKKKTVQKLTCY</sequence>
<gene>
    <name evidence="3" type="ORF">RND81_06G247000</name>
</gene>
<protein>
    <recommendedName>
        <fullName evidence="5">Late embryogenesis abundant protein LEA-2 subgroup domain-containing protein</fullName>
    </recommendedName>
</protein>
<dbReference type="PANTHER" id="PTHR31234">
    <property type="entry name" value="LATE EMBRYOGENESIS ABUNDANT (LEA) HYDROXYPROLINE-RICH GLYCOPROTEIN FAMILY"/>
    <property type="match status" value="1"/>
</dbReference>
<proteinExistence type="predicted"/>
<reference evidence="3" key="1">
    <citation type="submission" date="2024-03" db="EMBL/GenBank/DDBJ databases">
        <title>WGS assembly of Saponaria officinalis var. Norfolk2.</title>
        <authorList>
            <person name="Jenkins J."/>
            <person name="Shu S."/>
            <person name="Grimwood J."/>
            <person name="Barry K."/>
            <person name="Goodstein D."/>
            <person name="Schmutz J."/>
            <person name="Leebens-Mack J."/>
            <person name="Osbourn A."/>
        </authorList>
    </citation>
    <scope>NUCLEOTIDE SEQUENCE [LARGE SCALE GENOMIC DNA]</scope>
    <source>
        <strain evidence="3">JIC</strain>
    </source>
</reference>
<dbReference type="GO" id="GO:0016020">
    <property type="term" value="C:membrane"/>
    <property type="evidence" value="ECO:0007669"/>
    <property type="project" value="UniProtKB-SubCell"/>
</dbReference>
<evidence type="ECO:0000313" key="4">
    <source>
        <dbReference type="Proteomes" id="UP001443914"/>
    </source>
</evidence>
<dbReference type="Proteomes" id="UP001443914">
    <property type="component" value="Unassembled WGS sequence"/>
</dbReference>
<dbReference type="PANTHER" id="PTHR31234:SF2">
    <property type="entry name" value="OS05G0199100 PROTEIN"/>
    <property type="match status" value="1"/>
</dbReference>
<dbReference type="GO" id="GO:0098542">
    <property type="term" value="P:defense response to other organism"/>
    <property type="evidence" value="ECO:0007669"/>
    <property type="project" value="InterPro"/>
</dbReference>
<name>A0AAW1KAH1_SAPOF</name>
<evidence type="ECO:0008006" key="5">
    <source>
        <dbReference type="Google" id="ProtNLM"/>
    </source>
</evidence>
<evidence type="ECO:0000313" key="3">
    <source>
        <dbReference type="EMBL" id="KAK9716634.1"/>
    </source>
</evidence>
<comment type="subcellular location">
    <subcellularLocation>
        <location evidence="1">Membrane</location>
    </subcellularLocation>
</comment>
<keyword evidence="4" id="KW-1185">Reference proteome</keyword>
<organism evidence="3 4">
    <name type="scientific">Saponaria officinalis</name>
    <name type="common">Common soapwort</name>
    <name type="synonym">Lychnis saponaria</name>
    <dbReference type="NCBI Taxonomy" id="3572"/>
    <lineage>
        <taxon>Eukaryota</taxon>
        <taxon>Viridiplantae</taxon>
        <taxon>Streptophyta</taxon>
        <taxon>Embryophyta</taxon>
        <taxon>Tracheophyta</taxon>
        <taxon>Spermatophyta</taxon>
        <taxon>Magnoliopsida</taxon>
        <taxon>eudicotyledons</taxon>
        <taxon>Gunneridae</taxon>
        <taxon>Pentapetalae</taxon>
        <taxon>Caryophyllales</taxon>
        <taxon>Caryophyllaceae</taxon>
        <taxon>Caryophylleae</taxon>
        <taxon>Saponaria</taxon>
    </lineage>
</organism>
<evidence type="ECO:0000256" key="2">
    <source>
        <dbReference type="ARBA" id="ARBA00023136"/>
    </source>
</evidence>
<dbReference type="EMBL" id="JBDFQZ010000006">
    <property type="protein sequence ID" value="KAK9716634.1"/>
    <property type="molecule type" value="Genomic_DNA"/>
</dbReference>
<dbReference type="AlphaFoldDB" id="A0AAW1KAH1"/>